<comment type="similarity">
    <text evidence="1">Belongs to the iron-containing alcohol dehydrogenase family.</text>
</comment>
<dbReference type="SUPFAM" id="SSF56796">
    <property type="entry name" value="Dehydroquinate synthase-like"/>
    <property type="match status" value="1"/>
</dbReference>
<evidence type="ECO:0000256" key="2">
    <source>
        <dbReference type="ARBA" id="ARBA00022723"/>
    </source>
</evidence>
<evidence type="ECO:0000256" key="6">
    <source>
        <dbReference type="ARBA" id="ARBA00039147"/>
    </source>
</evidence>
<dbReference type="InterPro" id="IPR018211">
    <property type="entry name" value="ADH_Fe_CS"/>
</dbReference>
<evidence type="ECO:0000256" key="5">
    <source>
        <dbReference type="ARBA" id="ARBA00037918"/>
    </source>
</evidence>
<feature type="binding site" evidence="9">
    <location>
        <position position="174"/>
    </location>
    <ligand>
        <name>glycerol</name>
        <dbReference type="ChEBI" id="CHEBI:17754"/>
    </ligand>
</feature>
<feature type="binding site" evidence="11">
    <location>
        <position position="128"/>
    </location>
    <ligand>
        <name>NAD(+)</name>
        <dbReference type="ChEBI" id="CHEBI:57540"/>
    </ligand>
</feature>
<dbReference type="GO" id="GO:0008888">
    <property type="term" value="F:glycerol dehydrogenase (NAD+) activity"/>
    <property type="evidence" value="ECO:0007669"/>
    <property type="project" value="UniProtKB-EC"/>
</dbReference>
<dbReference type="EC" id="1.1.1.6" evidence="6"/>
<feature type="domain" description="Alcohol dehydrogenase iron-type/glycerol dehydrogenase GldA" evidence="12">
    <location>
        <begin position="15"/>
        <end position="157"/>
    </location>
</feature>
<dbReference type="EMBL" id="SKBU01000002">
    <property type="protein sequence ID" value="TCJ20583.1"/>
    <property type="molecule type" value="Genomic_DNA"/>
</dbReference>
<dbReference type="PROSITE" id="PS00060">
    <property type="entry name" value="ADH_IRON_2"/>
    <property type="match status" value="1"/>
</dbReference>
<evidence type="ECO:0000256" key="10">
    <source>
        <dbReference type="PIRSR" id="PIRSR000112-2"/>
    </source>
</evidence>
<sequence>MRSEGEPLAAVFAAPGKYVQGRGVMGRLEEVLGRLGCEKPLILSDPVVPEILGGALDGVSGATHVEFRGECSPEEIERVSQIASEGGADAIVGVGGGKTMDTAKAVANPAGLSLVIVPTIASTDAPTSALSVVYEEDGTFKEYRFFERNPDAVLVDTEVIARAPVRFLVAGIGDGLATHFEAEASARTRRQAMAGGAPTLAALTLARLCYDTLLEHGVAARLAVERDAVTPAVEKVVEANTLLSGLGFESGGLAAAHSIHNGLTVLEETHHYWHGEKVAFGVVSMLMLEERPAEVIEEVVDFCLEVGLPVALEDIGLEGIDREDLKRVAEAACAEGETIHNEPFEVYPEMVVDAMLAADAFGRRRRAELKGEANLPQVAR</sequence>
<dbReference type="PANTHER" id="PTHR43616">
    <property type="entry name" value="GLYCEROL DEHYDROGENASE"/>
    <property type="match status" value="1"/>
</dbReference>
<keyword evidence="14" id="KW-1185">Reference proteome</keyword>
<keyword evidence="2 9" id="KW-0479">Metal-binding</keyword>
<dbReference type="Gene3D" id="1.20.1090.10">
    <property type="entry name" value="Dehydroquinate synthase-like - alpha domain"/>
    <property type="match status" value="1"/>
</dbReference>
<evidence type="ECO:0000256" key="3">
    <source>
        <dbReference type="ARBA" id="ARBA00023002"/>
    </source>
</evidence>
<dbReference type="PANTHER" id="PTHR43616:SF5">
    <property type="entry name" value="GLYCEROL DEHYDROGENASE 1"/>
    <property type="match status" value="1"/>
</dbReference>
<dbReference type="Gene3D" id="3.40.50.1970">
    <property type="match status" value="1"/>
</dbReference>
<dbReference type="AlphaFoldDB" id="A0A4R1BS06"/>
<accession>A0A4R1BS06</accession>
<dbReference type="GO" id="GO:0005829">
    <property type="term" value="C:cytosol"/>
    <property type="evidence" value="ECO:0007669"/>
    <property type="project" value="TreeGrafter"/>
</dbReference>
<feature type="binding site" evidence="11">
    <location>
        <position position="130"/>
    </location>
    <ligand>
        <name>NAD(+)</name>
        <dbReference type="ChEBI" id="CHEBI:57540"/>
    </ligand>
</feature>
<keyword evidence="4 11" id="KW-0520">NAD</keyword>
<dbReference type="PIRSF" id="PIRSF000112">
    <property type="entry name" value="Glycerol_dehydrogenase"/>
    <property type="match status" value="1"/>
</dbReference>
<feature type="binding site" evidence="9">
    <location>
        <position position="257"/>
    </location>
    <ligand>
        <name>glycerol</name>
        <dbReference type="ChEBI" id="CHEBI:17754"/>
    </ligand>
</feature>
<evidence type="ECO:0000256" key="9">
    <source>
        <dbReference type="PIRSR" id="PIRSR000112-1"/>
    </source>
</evidence>
<keyword evidence="3" id="KW-0560">Oxidoreductase</keyword>
<dbReference type="RefSeq" id="WP_132687276.1">
    <property type="nucleotide sequence ID" value="NZ_SKBU01000002.1"/>
</dbReference>
<dbReference type="OrthoDB" id="323926at2"/>
<evidence type="ECO:0000259" key="12">
    <source>
        <dbReference type="Pfam" id="PF00465"/>
    </source>
</evidence>
<dbReference type="GO" id="GO:0046872">
    <property type="term" value="F:metal ion binding"/>
    <property type="evidence" value="ECO:0007669"/>
    <property type="project" value="UniProtKB-KW"/>
</dbReference>
<dbReference type="InterPro" id="IPR016205">
    <property type="entry name" value="Glycerol_DH"/>
</dbReference>
<feature type="binding site" evidence="11">
    <location>
        <begin position="119"/>
        <end position="122"/>
    </location>
    <ligand>
        <name>NAD(+)</name>
        <dbReference type="ChEBI" id="CHEBI:57540"/>
    </ligand>
</feature>
<dbReference type="NCBIfam" id="NF006941">
    <property type="entry name" value="PRK09423.1"/>
    <property type="match status" value="1"/>
</dbReference>
<evidence type="ECO:0000256" key="7">
    <source>
        <dbReference type="ARBA" id="ARBA00040132"/>
    </source>
</evidence>
<protein>
    <recommendedName>
        <fullName evidence="7">Glycerol dehydrogenase</fullName>
        <ecNumber evidence="6">1.1.1.6</ecNumber>
    </recommendedName>
</protein>
<feature type="binding site" evidence="11">
    <location>
        <position position="134"/>
    </location>
    <ligand>
        <name>NAD(+)</name>
        <dbReference type="ChEBI" id="CHEBI:57540"/>
    </ligand>
</feature>
<dbReference type="CDD" id="cd08170">
    <property type="entry name" value="GlyDH"/>
    <property type="match status" value="1"/>
</dbReference>
<evidence type="ECO:0000313" key="13">
    <source>
        <dbReference type="EMBL" id="TCJ20583.1"/>
    </source>
</evidence>
<dbReference type="InterPro" id="IPR001670">
    <property type="entry name" value="ADH_Fe/GldA"/>
</dbReference>
<dbReference type="Proteomes" id="UP000295244">
    <property type="component" value="Unassembled WGS sequence"/>
</dbReference>
<comment type="catalytic activity">
    <reaction evidence="8">
        <text>glycerol + NAD(+) = dihydroxyacetone + NADH + H(+)</text>
        <dbReference type="Rhea" id="RHEA:13769"/>
        <dbReference type="ChEBI" id="CHEBI:15378"/>
        <dbReference type="ChEBI" id="CHEBI:16016"/>
        <dbReference type="ChEBI" id="CHEBI:17754"/>
        <dbReference type="ChEBI" id="CHEBI:57540"/>
        <dbReference type="ChEBI" id="CHEBI:57945"/>
        <dbReference type="EC" id="1.1.1.6"/>
    </reaction>
</comment>
<feature type="binding site" evidence="9">
    <location>
        <position position="274"/>
    </location>
    <ligand>
        <name>glycerol</name>
        <dbReference type="ChEBI" id="CHEBI:17754"/>
    </ligand>
</feature>
<evidence type="ECO:0000256" key="4">
    <source>
        <dbReference type="ARBA" id="ARBA00023027"/>
    </source>
</evidence>
<evidence type="ECO:0000256" key="8">
    <source>
        <dbReference type="ARBA" id="ARBA00049006"/>
    </source>
</evidence>
<feature type="binding site" evidence="11">
    <location>
        <begin position="97"/>
        <end position="101"/>
    </location>
    <ligand>
        <name>NAD(+)</name>
        <dbReference type="ChEBI" id="CHEBI:57540"/>
    </ligand>
</feature>
<comment type="cofactor">
    <cofactor evidence="9">
        <name>Zn(2+)</name>
        <dbReference type="ChEBI" id="CHEBI:29105"/>
    </cofactor>
    <text evidence="9">Binds 1 zinc ion per subunit.</text>
</comment>
<evidence type="ECO:0000256" key="1">
    <source>
        <dbReference type="ARBA" id="ARBA00007358"/>
    </source>
</evidence>
<comment type="pathway">
    <text evidence="5">Polyol metabolism; glycerol fermentation; glycerone phosphate from glycerol (oxidative route): step 1/2.</text>
</comment>
<comment type="caution">
    <text evidence="13">The sequence shown here is derived from an EMBL/GenBank/DDBJ whole genome shotgun (WGS) entry which is preliminary data.</text>
</comment>
<organism evidence="13 14">
    <name type="scientific">Rubrobacter taiwanensis</name>
    <dbReference type="NCBI Taxonomy" id="185139"/>
    <lineage>
        <taxon>Bacteria</taxon>
        <taxon>Bacillati</taxon>
        <taxon>Actinomycetota</taxon>
        <taxon>Rubrobacteria</taxon>
        <taxon>Rubrobacterales</taxon>
        <taxon>Rubrobacteraceae</taxon>
        <taxon>Rubrobacter</taxon>
    </lineage>
</organism>
<keyword evidence="9" id="KW-0862">Zinc</keyword>
<reference evidence="13 14" key="1">
    <citation type="submission" date="2019-03" db="EMBL/GenBank/DDBJ databases">
        <title>Whole genome sequence of a novel Rubrobacter taiwanensis strain, isolated from Yellowstone National Park.</title>
        <authorList>
            <person name="Freed S."/>
            <person name="Ramaley R.F."/>
            <person name="Kyndt J.A."/>
        </authorList>
    </citation>
    <scope>NUCLEOTIDE SEQUENCE [LARGE SCALE GENOMIC DNA]</scope>
    <source>
        <strain evidence="13 14">Yellowstone</strain>
    </source>
</reference>
<gene>
    <name evidence="13" type="ORF">E0L93_00785</name>
</gene>
<proteinExistence type="inferred from homology"/>
<feature type="binding site" evidence="10">
    <location>
        <position position="124"/>
    </location>
    <ligand>
        <name>glycerol</name>
        <dbReference type="ChEBI" id="CHEBI:17754"/>
    </ligand>
</feature>
<evidence type="ECO:0000313" key="14">
    <source>
        <dbReference type="Proteomes" id="UP000295244"/>
    </source>
</evidence>
<feature type="binding site" evidence="10">
    <location>
        <position position="274"/>
    </location>
    <ligand>
        <name>Zn(2+)</name>
        <dbReference type="ChEBI" id="CHEBI:29105"/>
        <note>catalytic</note>
    </ligand>
</feature>
<name>A0A4R1BS06_9ACTN</name>
<dbReference type="Pfam" id="PF00465">
    <property type="entry name" value="Fe-ADH"/>
    <property type="match status" value="1"/>
</dbReference>
<evidence type="ECO:0000256" key="11">
    <source>
        <dbReference type="PIRSR" id="PIRSR000112-3"/>
    </source>
</evidence>